<comment type="caution">
    <text evidence="10">The sequence shown here is derived from an EMBL/GenBank/DDBJ whole genome shotgun (WGS) entry which is preliminary data.</text>
</comment>
<proteinExistence type="inferred from homology"/>
<dbReference type="GO" id="GO:0006400">
    <property type="term" value="P:tRNA modification"/>
    <property type="evidence" value="ECO:0007669"/>
    <property type="project" value="UniProtKB-UniRule"/>
</dbReference>
<dbReference type="GO" id="GO:0032267">
    <property type="term" value="F:tRNA(Ile)-lysidine synthase activity"/>
    <property type="evidence" value="ECO:0007669"/>
    <property type="project" value="UniProtKB-EC"/>
</dbReference>
<dbReference type="GO" id="GO:0005737">
    <property type="term" value="C:cytoplasm"/>
    <property type="evidence" value="ECO:0007669"/>
    <property type="project" value="UniProtKB-SubCell"/>
</dbReference>
<comment type="similarity">
    <text evidence="8">Belongs to the tRNA(Ile)-lysidine synthase family.</text>
</comment>
<sequence length="435" mass="50205">MLKPFSEHIDTNLPFLKEKSLLVACSGGVDSVVLAHLCVAADLKVTLAHCNFQLRGDESDGDEAFVKNLSYELGIGVMVQSFDTEKYAEAHRGSIQMAARELRYQWFNELLGSGEFNYIMTAHHADDDLETFLINLSRGTGIEGLSGIPVQNEKVIRPLLNFSRQEILSYAKDNNLEWREDSSNSESKYLRNKIRLDIVPQLKTLHPTFLKNFMRTQAHLEQTQSLVRHHMEEIRARLFESDGDTIRISVEKLQELKPAAGYLYELFQAYGFTEWNDVEGLLHAMSGKEVLSKTHRLVKDRTHLILSPIETGPEEVFWILDNVKELEIPINIRFQNVKKVENTGRNVIYLDKEKLNFPLQLRNWEKGDYFYPYGMKGKKKLSKFFKDEKVDVISKEKQWLLCSDDAIVWVVGRRADERFKVEDSTKEILKITLVS</sequence>
<dbReference type="InterPro" id="IPR011063">
    <property type="entry name" value="TilS/TtcA_N"/>
</dbReference>
<dbReference type="InterPro" id="IPR012094">
    <property type="entry name" value="tRNA_Ile_lys_synt"/>
</dbReference>
<dbReference type="GO" id="GO:0005524">
    <property type="term" value="F:ATP binding"/>
    <property type="evidence" value="ECO:0007669"/>
    <property type="project" value="UniProtKB-UniRule"/>
</dbReference>
<feature type="domain" description="Lysidine-tRNA(Ile) synthetase C-terminal" evidence="9">
    <location>
        <begin position="359"/>
        <end position="431"/>
    </location>
</feature>
<keyword evidence="11" id="KW-1185">Reference proteome</keyword>
<keyword evidence="3 8" id="KW-0436">Ligase</keyword>
<keyword evidence="5 8" id="KW-0547">Nucleotide-binding</keyword>
<dbReference type="CDD" id="cd01992">
    <property type="entry name" value="TilS_N"/>
    <property type="match status" value="1"/>
</dbReference>
<dbReference type="EMBL" id="JJMP01000001">
    <property type="protein sequence ID" value="RYC52810.1"/>
    <property type="molecule type" value="Genomic_DNA"/>
</dbReference>
<feature type="binding site" evidence="8">
    <location>
        <begin position="26"/>
        <end position="31"/>
    </location>
    <ligand>
        <name>ATP</name>
        <dbReference type="ChEBI" id="CHEBI:30616"/>
    </ligand>
</feature>
<dbReference type="EC" id="6.3.4.19" evidence="8"/>
<evidence type="ECO:0000259" key="9">
    <source>
        <dbReference type="SMART" id="SM00977"/>
    </source>
</evidence>
<evidence type="ECO:0000256" key="6">
    <source>
        <dbReference type="ARBA" id="ARBA00022840"/>
    </source>
</evidence>
<keyword evidence="4 8" id="KW-0819">tRNA processing</keyword>
<organism evidence="10 11">
    <name type="scientific">Flagellimonas olearia</name>
    <dbReference type="NCBI Taxonomy" id="552546"/>
    <lineage>
        <taxon>Bacteria</taxon>
        <taxon>Pseudomonadati</taxon>
        <taxon>Bacteroidota</taxon>
        <taxon>Flavobacteriia</taxon>
        <taxon>Flavobacteriales</taxon>
        <taxon>Flavobacteriaceae</taxon>
        <taxon>Flagellimonas</taxon>
    </lineage>
</organism>
<accession>A0A444VQ96</accession>
<dbReference type="Pfam" id="PF01171">
    <property type="entry name" value="ATP_bind_3"/>
    <property type="match status" value="1"/>
</dbReference>
<evidence type="ECO:0000256" key="8">
    <source>
        <dbReference type="HAMAP-Rule" id="MF_01161"/>
    </source>
</evidence>
<protein>
    <recommendedName>
        <fullName evidence="8">tRNA(Ile)-lysidine synthase</fullName>
        <ecNumber evidence="8">6.3.4.19</ecNumber>
    </recommendedName>
    <alternativeName>
        <fullName evidence="8">tRNA(Ile)-2-lysyl-cytidine synthase</fullName>
    </alternativeName>
    <alternativeName>
        <fullName evidence="8">tRNA(Ile)-lysidine synthetase</fullName>
    </alternativeName>
</protein>
<comment type="function">
    <text evidence="8">Ligates lysine onto the cytidine present at position 34 of the AUA codon-specific tRNA(Ile) that contains the anticodon CAU, in an ATP-dependent manner. Cytidine is converted to lysidine, thus changing the amino acid specificity of the tRNA from methionine to isoleucine.</text>
</comment>
<dbReference type="RefSeq" id="WP_129652536.1">
    <property type="nucleotide sequence ID" value="NZ_ML142907.1"/>
</dbReference>
<dbReference type="SUPFAM" id="SSF56037">
    <property type="entry name" value="PheT/TilS domain"/>
    <property type="match status" value="1"/>
</dbReference>
<evidence type="ECO:0000256" key="4">
    <source>
        <dbReference type="ARBA" id="ARBA00022694"/>
    </source>
</evidence>
<comment type="domain">
    <text evidence="8">The N-terminal region contains the highly conserved SGGXDS motif, predicted to be a P-loop motif involved in ATP binding.</text>
</comment>
<name>A0A444VQ96_9FLAO</name>
<reference evidence="10 11" key="1">
    <citation type="submission" date="2014-04" db="EMBL/GenBank/DDBJ databases">
        <title>Whole genome of Muricauda olearia.</title>
        <authorList>
            <person name="Zhang X.-H."/>
            <person name="Tang K."/>
        </authorList>
    </citation>
    <scope>NUCLEOTIDE SEQUENCE [LARGE SCALE GENOMIC DNA]</scope>
    <source>
        <strain evidence="10 11">Th120</strain>
    </source>
</reference>
<comment type="subcellular location">
    <subcellularLocation>
        <location evidence="1 8">Cytoplasm</location>
    </subcellularLocation>
</comment>
<dbReference type="HAMAP" id="MF_01161">
    <property type="entry name" value="tRNA_Ile_lys_synt"/>
    <property type="match status" value="1"/>
</dbReference>
<dbReference type="InterPro" id="IPR014729">
    <property type="entry name" value="Rossmann-like_a/b/a_fold"/>
</dbReference>
<evidence type="ECO:0000256" key="7">
    <source>
        <dbReference type="ARBA" id="ARBA00048539"/>
    </source>
</evidence>
<evidence type="ECO:0000313" key="11">
    <source>
        <dbReference type="Proteomes" id="UP000290261"/>
    </source>
</evidence>
<dbReference type="SUPFAM" id="SSF52402">
    <property type="entry name" value="Adenine nucleotide alpha hydrolases-like"/>
    <property type="match status" value="1"/>
</dbReference>
<dbReference type="Pfam" id="PF11734">
    <property type="entry name" value="TilS_C"/>
    <property type="match status" value="1"/>
</dbReference>
<dbReference type="NCBIfam" id="TIGR02432">
    <property type="entry name" value="lysidine_TilS_N"/>
    <property type="match status" value="1"/>
</dbReference>
<dbReference type="PANTHER" id="PTHR43033">
    <property type="entry name" value="TRNA(ILE)-LYSIDINE SYNTHASE-RELATED"/>
    <property type="match status" value="1"/>
</dbReference>
<dbReference type="InterPro" id="IPR012796">
    <property type="entry name" value="Lysidine-tRNA-synth_C"/>
</dbReference>
<keyword evidence="6 8" id="KW-0067">ATP-binding</keyword>
<dbReference type="NCBIfam" id="TIGR02433">
    <property type="entry name" value="lysidine_TilS_C"/>
    <property type="match status" value="1"/>
</dbReference>
<dbReference type="SMART" id="SM00977">
    <property type="entry name" value="TilS_C"/>
    <property type="match status" value="1"/>
</dbReference>
<dbReference type="InterPro" id="IPR012795">
    <property type="entry name" value="tRNA_Ile_lys_synt_N"/>
</dbReference>
<dbReference type="AlphaFoldDB" id="A0A444VQ96"/>
<evidence type="ECO:0000256" key="1">
    <source>
        <dbReference type="ARBA" id="ARBA00004496"/>
    </source>
</evidence>
<evidence type="ECO:0000256" key="3">
    <source>
        <dbReference type="ARBA" id="ARBA00022598"/>
    </source>
</evidence>
<gene>
    <name evidence="8" type="primary">tilS</name>
    <name evidence="10" type="ORF">DN53_00905</name>
</gene>
<dbReference type="PANTHER" id="PTHR43033:SF1">
    <property type="entry name" value="TRNA(ILE)-LYSIDINE SYNTHASE-RELATED"/>
    <property type="match status" value="1"/>
</dbReference>
<evidence type="ECO:0000313" key="10">
    <source>
        <dbReference type="EMBL" id="RYC52810.1"/>
    </source>
</evidence>
<evidence type="ECO:0000256" key="2">
    <source>
        <dbReference type="ARBA" id="ARBA00022490"/>
    </source>
</evidence>
<keyword evidence="2 8" id="KW-0963">Cytoplasm</keyword>
<dbReference type="Proteomes" id="UP000290261">
    <property type="component" value="Unassembled WGS sequence"/>
</dbReference>
<dbReference type="Gene3D" id="3.40.50.620">
    <property type="entry name" value="HUPs"/>
    <property type="match status" value="1"/>
</dbReference>
<evidence type="ECO:0000256" key="5">
    <source>
        <dbReference type="ARBA" id="ARBA00022741"/>
    </source>
</evidence>
<comment type="catalytic activity">
    <reaction evidence="7 8">
        <text>cytidine(34) in tRNA(Ile2) + L-lysine + ATP = lysidine(34) in tRNA(Ile2) + AMP + diphosphate + H(+)</text>
        <dbReference type="Rhea" id="RHEA:43744"/>
        <dbReference type="Rhea" id="RHEA-COMP:10625"/>
        <dbReference type="Rhea" id="RHEA-COMP:10670"/>
        <dbReference type="ChEBI" id="CHEBI:15378"/>
        <dbReference type="ChEBI" id="CHEBI:30616"/>
        <dbReference type="ChEBI" id="CHEBI:32551"/>
        <dbReference type="ChEBI" id="CHEBI:33019"/>
        <dbReference type="ChEBI" id="CHEBI:82748"/>
        <dbReference type="ChEBI" id="CHEBI:83665"/>
        <dbReference type="ChEBI" id="CHEBI:456215"/>
        <dbReference type="EC" id="6.3.4.19"/>
    </reaction>
</comment>